<dbReference type="Proteomes" id="UP000827986">
    <property type="component" value="Unassembled WGS sequence"/>
</dbReference>
<feature type="compositionally biased region" description="Polar residues" evidence="1">
    <location>
        <begin position="409"/>
        <end position="421"/>
    </location>
</feature>
<accession>A0A9D3XCK8</accession>
<evidence type="ECO:0000256" key="1">
    <source>
        <dbReference type="SAM" id="MobiDB-lite"/>
    </source>
</evidence>
<comment type="caution">
    <text evidence="2">The sequence shown here is derived from an EMBL/GenBank/DDBJ whole genome shotgun (WGS) entry which is preliminary data.</text>
</comment>
<organism evidence="2 3">
    <name type="scientific">Mauremys mutica</name>
    <name type="common">yellowpond turtle</name>
    <dbReference type="NCBI Taxonomy" id="74926"/>
    <lineage>
        <taxon>Eukaryota</taxon>
        <taxon>Metazoa</taxon>
        <taxon>Chordata</taxon>
        <taxon>Craniata</taxon>
        <taxon>Vertebrata</taxon>
        <taxon>Euteleostomi</taxon>
        <taxon>Archelosauria</taxon>
        <taxon>Testudinata</taxon>
        <taxon>Testudines</taxon>
        <taxon>Cryptodira</taxon>
        <taxon>Durocryptodira</taxon>
        <taxon>Testudinoidea</taxon>
        <taxon>Geoemydidae</taxon>
        <taxon>Geoemydinae</taxon>
        <taxon>Mauremys</taxon>
    </lineage>
</organism>
<protein>
    <submittedName>
        <fullName evidence="2">Uncharacterized protein</fullName>
    </submittedName>
</protein>
<keyword evidence="3" id="KW-1185">Reference proteome</keyword>
<name>A0A9D3XCK8_9SAUR</name>
<gene>
    <name evidence="2" type="ORF">KIL84_010975</name>
</gene>
<evidence type="ECO:0000313" key="3">
    <source>
        <dbReference type="Proteomes" id="UP000827986"/>
    </source>
</evidence>
<proteinExistence type="predicted"/>
<evidence type="ECO:0000313" key="2">
    <source>
        <dbReference type="EMBL" id="KAH1177273.1"/>
    </source>
</evidence>
<dbReference type="EMBL" id="JAHDVG010000474">
    <property type="protein sequence ID" value="KAH1177273.1"/>
    <property type="molecule type" value="Genomic_DNA"/>
</dbReference>
<feature type="region of interest" description="Disordered" evidence="1">
    <location>
        <begin position="407"/>
        <end position="476"/>
    </location>
</feature>
<sequence>MALRCVALRALSRRGHVQTIWPGNMALQCVALRALSSQGRVQTIWPGNMALRLPVDHDYFSENCPLTWHALLFRYLLGRGLLVRCWLFHPRILAALLDTSSVCSSQAGSSSRRAAARQRRQRCADRATYRRRCWGKDVGLPRSGPTAGGSECFPGLGSSIWVMFPPAEEEEQCCEPWVSPQQDSLVWEPPESPCRGGDVLSGSGEQQRRLWASILQCAVAGERPESISRGQALCPPGFCSLWDSAVRSGPAAAERIVPCCHAVHPDSLHCTHCRYWAFPLGARPGQNPAPPASGWFHLLPLHTQFPPYSPDAFSPVRNVTALPSRVRHPRAGSQGRLFLILSVGDFLPVAAAALTGCWETRHKSPVWGCCAGARSSSEEQHPDDGAETLQPYRVLLWGSEEGAVLSPELQGTSQSSCGSQRPESELGATRGCDRCSSNSPNMRSGPETGAGPSPCPSRSEPRLPSARSLGGRELGS</sequence>
<dbReference type="AlphaFoldDB" id="A0A9D3XCK8"/>
<reference evidence="2" key="1">
    <citation type="submission" date="2021-09" db="EMBL/GenBank/DDBJ databases">
        <title>The genome of Mauremys mutica provides insights into the evolution of semi-aquatic lifestyle.</title>
        <authorList>
            <person name="Gong S."/>
            <person name="Gao Y."/>
        </authorList>
    </citation>
    <scope>NUCLEOTIDE SEQUENCE</scope>
    <source>
        <strain evidence="2">MM-2020</strain>
        <tissue evidence="2">Muscle</tissue>
    </source>
</reference>